<proteinExistence type="predicted"/>
<comment type="caution">
    <text evidence="1">The sequence shown here is derived from an EMBL/GenBank/DDBJ whole genome shotgun (WGS) entry which is preliminary data.</text>
</comment>
<reference evidence="1 2" key="1">
    <citation type="journal article" date="2024" name="Plant Biotechnol. J.">
        <title>Genome and CRISPR/Cas9 system of a widespread forest tree (Populus alba) in the world.</title>
        <authorList>
            <person name="Liu Y.J."/>
            <person name="Jiang P.F."/>
            <person name="Han X.M."/>
            <person name="Li X.Y."/>
            <person name="Wang H.M."/>
            <person name="Wang Y.J."/>
            <person name="Wang X.X."/>
            <person name="Zeng Q.Y."/>
        </authorList>
    </citation>
    <scope>NUCLEOTIDE SEQUENCE [LARGE SCALE GENOMIC DNA]</scope>
    <source>
        <strain evidence="2">cv. PAL-ZL1</strain>
    </source>
</reference>
<keyword evidence="2" id="KW-1185">Reference proteome</keyword>
<dbReference type="Proteomes" id="UP000309997">
    <property type="component" value="Unassembled WGS sequence"/>
</dbReference>
<accession>A0ACC4CHV3</accession>
<gene>
    <name evidence="1" type="ORF">D5086_009212</name>
</gene>
<dbReference type="EMBL" id="RCHU02000004">
    <property type="protein sequence ID" value="KAL3597575.1"/>
    <property type="molecule type" value="Genomic_DNA"/>
</dbReference>
<name>A0ACC4CHV3_POPAL</name>
<organism evidence="1 2">
    <name type="scientific">Populus alba</name>
    <name type="common">White poplar</name>
    <dbReference type="NCBI Taxonomy" id="43335"/>
    <lineage>
        <taxon>Eukaryota</taxon>
        <taxon>Viridiplantae</taxon>
        <taxon>Streptophyta</taxon>
        <taxon>Embryophyta</taxon>
        <taxon>Tracheophyta</taxon>
        <taxon>Spermatophyta</taxon>
        <taxon>Magnoliopsida</taxon>
        <taxon>eudicotyledons</taxon>
        <taxon>Gunneridae</taxon>
        <taxon>Pentapetalae</taxon>
        <taxon>rosids</taxon>
        <taxon>fabids</taxon>
        <taxon>Malpighiales</taxon>
        <taxon>Salicaceae</taxon>
        <taxon>Saliceae</taxon>
        <taxon>Populus</taxon>
    </lineage>
</organism>
<evidence type="ECO:0000313" key="1">
    <source>
        <dbReference type="EMBL" id="KAL3597575.1"/>
    </source>
</evidence>
<sequence>MWTIVLCAVAVLVVYYTYWINKWRNPACNGVLPPGSMGLPIIGETLELIVPSYSLDLHHFIKKRIQRYGPIFRTNILGRPAVVSADPEINRYILQNEGKLVEVWYMDTFSKLFAQSGESRTNASGIIHKYARSLTLTHFGSENLKERLLPQVENIVSKSLQMWSSDPSVDVKAALSIAVCDFTAKQLFGYDAENSSEKFTKVIDVFISWPLNIPGTTYHKCLKDKDSTLSVLRNTLKERVNSPAESRRGDFLDQIIADMDKEKFLTEDFTVNLIFAILFASFESISAALTLSLKLIGDHPSVLEELTVEHEAILKNRENPDSPLTWAEYNNSMTFTLQVINETLRLGNVAPGLLRRALQDMQVEGYTIPAGWVIMVVNSALHLNPATFKDPLEFNPWRWKDFDSYTVSKNLMPFGGGRRQCAGSEFTKLFMAIFLHKLVMNSVSGLLSMLKDDNPVIKQQALRNLNNFVDVFWPDQSPTVSPLRKSIAALTVYIAVMVVSLKLYCHTGECDDSLSYALGAGSLLYISEDSDQFALKLVVVHSAMDLDYANHGEEIKQCIRDSLRGTNVKVLQHGACLGLGLAALGTAGENNYDDIKNVLHADSAVTGEAAGISMGLLMVGTASEMLACVRQTQHEKLTRELALGIALTVYGRERKQTLIERLTRDQDPILRYGGMYALALAYRGTSYNNVILRLLYFAALDVNDDVR</sequence>
<protein>
    <submittedName>
        <fullName evidence="1">Uncharacterized protein</fullName>
    </submittedName>
</protein>
<evidence type="ECO:0000313" key="2">
    <source>
        <dbReference type="Proteomes" id="UP000309997"/>
    </source>
</evidence>